<organism evidence="2 3">
    <name type="scientific">Thalassobaculum fulvum</name>
    <dbReference type="NCBI Taxonomy" id="1633335"/>
    <lineage>
        <taxon>Bacteria</taxon>
        <taxon>Pseudomonadati</taxon>
        <taxon>Pseudomonadota</taxon>
        <taxon>Alphaproteobacteria</taxon>
        <taxon>Rhodospirillales</taxon>
        <taxon>Thalassobaculaceae</taxon>
        <taxon>Thalassobaculum</taxon>
    </lineage>
</organism>
<dbReference type="PROSITE" id="PS51186">
    <property type="entry name" value="GNAT"/>
    <property type="match status" value="1"/>
</dbReference>
<evidence type="ECO:0000313" key="3">
    <source>
        <dbReference type="Proteomes" id="UP000630353"/>
    </source>
</evidence>
<reference evidence="2" key="2">
    <citation type="submission" date="2020-09" db="EMBL/GenBank/DDBJ databases">
        <authorList>
            <person name="Sun Q."/>
            <person name="Kim S."/>
        </authorList>
    </citation>
    <scope>NUCLEOTIDE SEQUENCE</scope>
    <source>
        <strain evidence="2">KCTC 42651</strain>
    </source>
</reference>
<dbReference type="InterPro" id="IPR016181">
    <property type="entry name" value="Acyl_CoA_acyltransferase"/>
</dbReference>
<dbReference type="RefSeq" id="WP_189991905.1">
    <property type="nucleotide sequence ID" value="NZ_BMZS01000008.1"/>
</dbReference>
<dbReference type="SUPFAM" id="SSF55729">
    <property type="entry name" value="Acyl-CoA N-acyltransferases (Nat)"/>
    <property type="match status" value="1"/>
</dbReference>
<name>A0A918XUX4_9PROT</name>
<dbReference type="InterPro" id="IPR000182">
    <property type="entry name" value="GNAT_dom"/>
</dbReference>
<dbReference type="Proteomes" id="UP000630353">
    <property type="component" value="Unassembled WGS sequence"/>
</dbReference>
<dbReference type="GO" id="GO:0016747">
    <property type="term" value="F:acyltransferase activity, transferring groups other than amino-acyl groups"/>
    <property type="evidence" value="ECO:0007669"/>
    <property type="project" value="InterPro"/>
</dbReference>
<reference evidence="2" key="1">
    <citation type="journal article" date="2014" name="Int. J. Syst. Evol. Microbiol.">
        <title>Complete genome sequence of Corynebacterium casei LMG S-19264T (=DSM 44701T), isolated from a smear-ripened cheese.</title>
        <authorList>
            <consortium name="US DOE Joint Genome Institute (JGI-PGF)"/>
            <person name="Walter F."/>
            <person name="Albersmeier A."/>
            <person name="Kalinowski J."/>
            <person name="Ruckert C."/>
        </authorList>
    </citation>
    <scope>NUCLEOTIDE SEQUENCE</scope>
    <source>
        <strain evidence="2">KCTC 42651</strain>
    </source>
</reference>
<proteinExistence type="predicted"/>
<keyword evidence="3" id="KW-1185">Reference proteome</keyword>
<dbReference type="InterPro" id="IPR051531">
    <property type="entry name" value="N-acetyltransferase"/>
</dbReference>
<evidence type="ECO:0000313" key="2">
    <source>
        <dbReference type="EMBL" id="GHD55529.1"/>
    </source>
</evidence>
<gene>
    <name evidence="2" type="ORF">GCM10017083_34590</name>
</gene>
<dbReference type="PANTHER" id="PTHR43792:SF1">
    <property type="entry name" value="N-ACETYLTRANSFERASE DOMAIN-CONTAINING PROTEIN"/>
    <property type="match status" value="1"/>
</dbReference>
<dbReference type="PANTHER" id="PTHR43792">
    <property type="entry name" value="GNAT FAMILY, PUTATIVE (AFU_ORTHOLOGUE AFUA_3G00765)-RELATED-RELATED"/>
    <property type="match status" value="1"/>
</dbReference>
<dbReference type="AlphaFoldDB" id="A0A918XUX4"/>
<dbReference type="EMBL" id="BMZS01000008">
    <property type="protein sequence ID" value="GHD55529.1"/>
    <property type="molecule type" value="Genomic_DNA"/>
</dbReference>
<protein>
    <submittedName>
        <fullName evidence="2">N-acetyltransferase</fullName>
    </submittedName>
</protein>
<dbReference type="Pfam" id="PF13302">
    <property type="entry name" value="Acetyltransf_3"/>
    <property type="match status" value="1"/>
</dbReference>
<evidence type="ECO:0000259" key="1">
    <source>
        <dbReference type="PROSITE" id="PS51186"/>
    </source>
</evidence>
<accession>A0A918XUX4</accession>
<feature type="domain" description="N-acetyltransferase" evidence="1">
    <location>
        <begin position="13"/>
        <end position="180"/>
    </location>
</feature>
<dbReference type="Gene3D" id="3.40.630.30">
    <property type="match status" value="1"/>
</dbReference>
<sequence>MLLPDYPIETDRLRLRPFRAEDLDALHAIQSRPDVTRYLYWDARPLDDVRLVLADRLRQDRIVSEGDKLNLAMERRDTGALVGDVNLVWVSREHEQGEIGFVLHPDHHGRGLAREGAEVMLELGFAGLGLHRIVGRCDGRNNASMRVMEKLGMRREAHFRQNEIVKGERTDEVVYAMLADEWGGPPPGPA</sequence>
<comment type="caution">
    <text evidence="2">The sequence shown here is derived from an EMBL/GenBank/DDBJ whole genome shotgun (WGS) entry which is preliminary data.</text>
</comment>